<accession>C6HD47</accession>
<sequence>MGTVSLRGSAAQTTYFEVHDTLSFSQAGTKLDSGLSSDDGQGNQPSRLYATREKAIAMFLSKNPRINARWLAVLLSAYFLADGWHFTPQSAGNTKSHVIDGSICGARFDPPVWIMASSLIMVRFFVALNYAATTHPSHVQPGVEGK</sequence>
<dbReference type="VEuPathDB" id="FungiDB:HCDG_04128"/>
<proteinExistence type="predicted"/>
<organism evidence="1 2">
    <name type="scientific">Ajellomyces capsulatus (strain H143)</name>
    <name type="common">Darling's disease fungus</name>
    <name type="synonym">Histoplasma capsulatum</name>
    <dbReference type="NCBI Taxonomy" id="544712"/>
    <lineage>
        <taxon>Eukaryota</taxon>
        <taxon>Fungi</taxon>
        <taxon>Dikarya</taxon>
        <taxon>Ascomycota</taxon>
        <taxon>Pezizomycotina</taxon>
        <taxon>Eurotiomycetes</taxon>
        <taxon>Eurotiomycetidae</taxon>
        <taxon>Onygenales</taxon>
        <taxon>Ajellomycetaceae</taxon>
        <taxon>Histoplasma</taxon>
    </lineage>
</organism>
<evidence type="ECO:0000313" key="2">
    <source>
        <dbReference type="Proteomes" id="UP000002624"/>
    </source>
</evidence>
<dbReference type="EMBL" id="GG692423">
    <property type="protein sequence ID" value="EER41481.1"/>
    <property type="molecule type" value="Genomic_DNA"/>
</dbReference>
<dbReference type="Proteomes" id="UP000002624">
    <property type="component" value="Unassembled WGS sequence"/>
</dbReference>
<evidence type="ECO:0000313" key="1">
    <source>
        <dbReference type="EMBL" id="EER41481.1"/>
    </source>
</evidence>
<name>C6HD47_AJECH</name>
<reference evidence="2" key="1">
    <citation type="submission" date="2009-05" db="EMBL/GenBank/DDBJ databases">
        <title>The genome sequence of Ajellomyces capsulatus strain H143.</title>
        <authorList>
            <person name="Champion M."/>
            <person name="Cuomo C.A."/>
            <person name="Ma L.-J."/>
            <person name="Henn M.R."/>
            <person name="Sil A."/>
            <person name="Goldman B."/>
            <person name="Young S.K."/>
            <person name="Kodira C.D."/>
            <person name="Zeng Q."/>
            <person name="Koehrsen M."/>
            <person name="Alvarado L."/>
            <person name="Berlin A.M."/>
            <person name="Borenstein D."/>
            <person name="Chen Z."/>
            <person name="Engels R."/>
            <person name="Freedman E."/>
            <person name="Gellesch M."/>
            <person name="Goldberg J."/>
            <person name="Griggs A."/>
            <person name="Gujja S."/>
            <person name="Heiman D.I."/>
            <person name="Hepburn T.A."/>
            <person name="Howarth C."/>
            <person name="Jen D."/>
            <person name="Larson L."/>
            <person name="Lewis B."/>
            <person name="Mehta T."/>
            <person name="Park D."/>
            <person name="Pearson M."/>
            <person name="Roberts A."/>
            <person name="Saif S."/>
            <person name="Shea T.D."/>
            <person name="Shenoy N."/>
            <person name="Sisk P."/>
            <person name="Stolte C."/>
            <person name="Sykes S."/>
            <person name="Walk T."/>
            <person name="White J."/>
            <person name="Yandava C."/>
            <person name="Klein B."/>
            <person name="McEwen J.G."/>
            <person name="Puccia R."/>
            <person name="Goldman G.H."/>
            <person name="Felipe M.S."/>
            <person name="Nino-Vega G."/>
            <person name="San-Blas G."/>
            <person name="Taylor J.W."/>
            <person name="Mendoza L."/>
            <person name="Galagan J.E."/>
            <person name="Nusbaum C."/>
            <person name="Birren B.W."/>
        </authorList>
    </citation>
    <scope>NUCLEOTIDE SEQUENCE [LARGE SCALE GENOMIC DNA]</scope>
    <source>
        <strain evidence="2">H143</strain>
    </source>
</reference>
<dbReference type="HOGENOM" id="CLU_1776930_0_0_1"/>
<gene>
    <name evidence="1" type="ORF">HCDG_04128</name>
</gene>
<protein>
    <submittedName>
        <fullName evidence="1">Uncharacterized protein</fullName>
    </submittedName>
</protein>
<dbReference type="AlphaFoldDB" id="C6HD47"/>